<dbReference type="AlphaFoldDB" id="A0A0D2B6C0"/>
<dbReference type="Pfam" id="PF04082">
    <property type="entry name" value="Fungal_trans"/>
    <property type="match status" value="1"/>
</dbReference>
<dbReference type="GO" id="GO:0005634">
    <property type="term" value="C:nucleus"/>
    <property type="evidence" value="ECO:0007669"/>
    <property type="project" value="UniProtKB-SubCell"/>
</dbReference>
<proteinExistence type="predicted"/>
<dbReference type="OrthoDB" id="4145665at2759"/>
<evidence type="ECO:0000313" key="9">
    <source>
        <dbReference type="Proteomes" id="UP000054466"/>
    </source>
</evidence>
<keyword evidence="3" id="KW-0238">DNA-binding</keyword>
<feature type="compositionally biased region" description="Polar residues" evidence="6">
    <location>
        <begin position="500"/>
        <end position="533"/>
    </location>
</feature>
<sequence length="578" mass="65638">MAAAGVPQSEAGMNSFFPSLDIPSTLTTIPNSEQRPALPTSSHHELTRHPSAFQYPYHSSTVTIGSTAQPEAHVTPFRPSLDGLEIEPQKLEDCYSLYFKHYHSIIPILDPQQSWRDCFQYSPLLFWTIIVTGSRRYGLDPTLLEMLAPKISSLAALATIRASEYIPTISALLLLCVWPLPMENASDDPSPVYAGVIMQLSQQNGLHMLGRRQDFSQSHLIRDTNSDIFLATLWAWCKLICCCVNVYCGLHPHLFEDAFDLEPQSNDVLDSLSRPVFWMLHFVGLMSNAHHTLMRGRYGEEDVEMPYQLLAMIKFYDDEILRIRRQAQGNLAEIYFNSARLHTGAYYFFIFKLSPLKLSRLVELHHVACAFIKNITDRDQIDDYALYISEQYYRTLTLAAMVILRICRSTELNSTIDYSHGEQSYFAAIRIFKKRALKNNDLNARMAATLSQLWRSKRVFVRRDGSMDSLNVRIRTRGAMGVAYDCLWYWRQEFLGQSNPYSEESNSDHAQSQRPSVANPQAVTSASQPTTQLPDFDTSGCAPLGVDDDAFFSEWNWSTNAFWSGDLSQGFGESVIGM</sequence>
<keyword evidence="9" id="KW-1185">Reference proteome</keyword>
<dbReference type="InterPro" id="IPR051089">
    <property type="entry name" value="prtT"/>
</dbReference>
<evidence type="ECO:0000256" key="1">
    <source>
        <dbReference type="ARBA" id="ARBA00004123"/>
    </source>
</evidence>
<dbReference type="GO" id="GO:0008270">
    <property type="term" value="F:zinc ion binding"/>
    <property type="evidence" value="ECO:0007669"/>
    <property type="project" value="InterPro"/>
</dbReference>
<evidence type="ECO:0000259" key="7">
    <source>
        <dbReference type="Pfam" id="PF04082"/>
    </source>
</evidence>
<dbReference type="EMBL" id="KN847041">
    <property type="protein sequence ID" value="KIW33122.1"/>
    <property type="molecule type" value="Genomic_DNA"/>
</dbReference>
<evidence type="ECO:0000256" key="4">
    <source>
        <dbReference type="ARBA" id="ARBA00023163"/>
    </source>
</evidence>
<dbReference type="GO" id="GO:0000981">
    <property type="term" value="F:DNA-binding transcription factor activity, RNA polymerase II-specific"/>
    <property type="evidence" value="ECO:0007669"/>
    <property type="project" value="TreeGrafter"/>
</dbReference>
<keyword evidence="2" id="KW-0805">Transcription regulation</keyword>
<dbReference type="GO" id="GO:0006351">
    <property type="term" value="P:DNA-templated transcription"/>
    <property type="evidence" value="ECO:0007669"/>
    <property type="project" value="InterPro"/>
</dbReference>
<dbReference type="PANTHER" id="PTHR31845">
    <property type="entry name" value="FINGER DOMAIN PROTEIN, PUTATIVE-RELATED"/>
    <property type="match status" value="1"/>
</dbReference>
<evidence type="ECO:0000256" key="2">
    <source>
        <dbReference type="ARBA" id="ARBA00023015"/>
    </source>
</evidence>
<evidence type="ECO:0000256" key="6">
    <source>
        <dbReference type="SAM" id="MobiDB-lite"/>
    </source>
</evidence>
<keyword evidence="4" id="KW-0804">Transcription</keyword>
<evidence type="ECO:0000256" key="3">
    <source>
        <dbReference type="ARBA" id="ARBA00023125"/>
    </source>
</evidence>
<dbReference type="VEuPathDB" id="FungiDB:PV07_04613"/>
<accession>A0A0D2B6C0</accession>
<name>A0A0D2B6C0_9EURO</name>
<dbReference type="GO" id="GO:0000976">
    <property type="term" value="F:transcription cis-regulatory region binding"/>
    <property type="evidence" value="ECO:0007669"/>
    <property type="project" value="TreeGrafter"/>
</dbReference>
<keyword evidence="5" id="KW-0539">Nucleus</keyword>
<feature type="region of interest" description="Disordered" evidence="6">
    <location>
        <begin position="500"/>
        <end position="539"/>
    </location>
</feature>
<dbReference type="CDD" id="cd12148">
    <property type="entry name" value="fungal_TF_MHR"/>
    <property type="match status" value="1"/>
</dbReference>
<reference evidence="8 9" key="1">
    <citation type="submission" date="2015-01" db="EMBL/GenBank/DDBJ databases">
        <title>The Genome Sequence of Cladophialophora immunda CBS83496.</title>
        <authorList>
            <consortium name="The Broad Institute Genomics Platform"/>
            <person name="Cuomo C."/>
            <person name="de Hoog S."/>
            <person name="Gorbushina A."/>
            <person name="Stielow B."/>
            <person name="Teixiera M."/>
            <person name="Abouelleil A."/>
            <person name="Chapman S.B."/>
            <person name="Priest M."/>
            <person name="Young S.K."/>
            <person name="Wortman J."/>
            <person name="Nusbaum C."/>
            <person name="Birren B."/>
        </authorList>
    </citation>
    <scope>NUCLEOTIDE SEQUENCE [LARGE SCALE GENOMIC DNA]</scope>
    <source>
        <strain evidence="8 9">CBS 83496</strain>
    </source>
</reference>
<dbReference type="RefSeq" id="XP_016253338.1">
    <property type="nucleotide sequence ID" value="XM_016391436.1"/>
</dbReference>
<dbReference type="Proteomes" id="UP000054466">
    <property type="component" value="Unassembled WGS sequence"/>
</dbReference>
<comment type="subcellular location">
    <subcellularLocation>
        <location evidence="1">Nucleus</location>
    </subcellularLocation>
</comment>
<gene>
    <name evidence="8" type="ORF">PV07_04613</name>
</gene>
<dbReference type="HOGENOM" id="CLU_011455_2_1_1"/>
<protein>
    <recommendedName>
        <fullName evidence="7">Xylanolytic transcriptional activator regulatory domain-containing protein</fullName>
    </recommendedName>
</protein>
<feature type="domain" description="Xylanolytic transcriptional activator regulatory" evidence="7">
    <location>
        <begin position="96"/>
        <end position="317"/>
    </location>
</feature>
<evidence type="ECO:0000313" key="8">
    <source>
        <dbReference type="EMBL" id="KIW33122.1"/>
    </source>
</evidence>
<dbReference type="GeneID" id="27343807"/>
<dbReference type="PANTHER" id="PTHR31845:SF21">
    <property type="entry name" value="REGULATORY PROTEIN LEU3"/>
    <property type="match status" value="1"/>
</dbReference>
<organism evidence="8 9">
    <name type="scientific">Cladophialophora immunda</name>
    <dbReference type="NCBI Taxonomy" id="569365"/>
    <lineage>
        <taxon>Eukaryota</taxon>
        <taxon>Fungi</taxon>
        <taxon>Dikarya</taxon>
        <taxon>Ascomycota</taxon>
        <taxon>Pezizomycotina</taxon>
        <taxon>Eurotiomycetes</taxon>
        <taxon>Chaetothyriomycetidae</taxon>
        <taxon>Chaetothyriales</taxon>
        <taxon>Herpotrichiellaceae</taxon>
        <taxon>Cladophialophora</taxon>
    </lineage>
</organism>
<evidence type="ECO:0000256" key="5">
    <source>
        <dbReference type="ARBA" id="ARBA00023242"/>
    </source>
</evidence>
<dbReference type="InterPro" id="IPR007219">
    <property type="entry name" value="XnlR_reg_dom"/>
</dbReference>